<feature type="region of interest" description="Disordered" evidence="1">
    <location>
        <begin position="378"/>
        <end position="428"/>
    </location>
</feature>
<feature type="compositionally biased region" description="Basic and acidic residues" evidence="1">
    <location>
        <begin position="414"/>
        <end position="425"/>
    </location>
</feature>
<evidence type="ECO:0000256" key="1">
    <source>
        <dbReference type="SAM" id="MobiDB-lite"/>
    </source>
</evidence>
<protein>
    <submittedName>
        <fullName evidence="2">Uncharacterized protein</fullName>
    </submittedName>
</protein>
<proteinExistence type="predicted"/>
<keyword evidence="3" id="KW-1185">Reference proteome</keyword>
<dbReference type="AlphaFoldDB" id="A0A8H5CB72"/>
<gene>
    <name evidence="2" type="ORF">D9611_014775</name>
</gene>
<evidence type="ECO:0000313" key="2">
    <source>
        <dbReference type="EMBL" id="KAF5337891.1"/>
    </source>
</evidence>
<sequence length="512" mass="56486">MLQRRTSNVSAEQTAEGLGFKLQDASDLNADRTHSTMRRSGLGYEGKGWQGSVGRRRRMEGGTGEAGPHWYVVPDSLVVYAHISTPSPDIVSDREILRGVSGYLPQTKNFAVLGVSERIAATSDARNGTRERLERYPQGSTLTATRDYESSFAHHARSRSLAGSGIFRGVSGCMVSHSGILHRPEVPFGNSTRMARLGQVWWASVVADTRSDFLEVANRVRYLRGWARHRGLRLTSARNFVLAHRELHAWSHRTLQTLKPMACFRARRSGAAGWYGEYPRLNAPHTTLIRASGTVRMDRVGSARGLVDLGKHGDDMKCWSDGGPARGLHWAPRNSLISKLCDIFDEESLASPVGGWDGEYSPGLRTLVGFLRDSAHHGNLDLRPPSDLKSHRRSSGQRSASRTLPRLSAHTRSHRDISVDGRRGASDSGIAQTRNKLLALSGYGNALRDTTFEAQHRLGVRNMVRLVARLEEDMVTAVVASSSLSPASLLGFRALHSKTLHHTSRLVRAKDR</sequence>
<evidence type="ECO:0000313" key="3">
    <source>
        <dbReference type="Proteomes" id="UP000541558"/>
    </source>
</evidence>
<feature type="compositionally biased region" description="Basic and acidic residues" evidence="1">
    <location>
        <begin position="378"/>
        <end position="389"/>
    </location>
</feature>
<organism evidence="2 3">
    <name type="scientific">Ephemerocybe angulata</name>
    <dbReference type="NCBI Taxonomy" id="980116"/>
    <lineage>
        <taxon>Eukaryota</taxon>
        <taxon>Fungi</taxon>
        <taxon>Dikarya</taxon>
        <taxon>Basidiomycota</taxon>
        <taxon>Agaricomycotina</taxon>
        <taxon>Agaricomycetes</taxon>
        <taxon>Agaricomycetidae</taxon>
        <taxon>Agaricales</taxon>
        <taxon>Agaricineae</taxon>
        <taxon>Psathyrellaceae</taxon>
        <taxon>Ephemerocybe</taxon>
    </lineage>
</organism>
<comment type="caution">
    <text evidence="2">The sequence shown here is derived from an EMBL/GenBank/DDBJ whole genome shotgun (WGS) entry which is preliminary data.</text>
</comment>
<name>A0A8H5CB72_9AGAR</name>
<feature type="region of interest" description="Disordered" evidence="1">
    <location>
        <begin position="34"/>
        <end position="63"/>
    </location>
</feature>
<dbReference type="EMBL" id="JAACJK010000023">
    <property type="protein sequence ID" value="KAF5337891.1"/>
    <property type="molecule type" value="Genomic_DNA"/>
</dbReference>
<dbReference type="OrthoDB" id="10595152at2759"/>
<accession>A0A8H5CB72</accession>
<reference evidence="2 3" key="1">
    <citation type="journal article" date="2020" name="ISME J.">
        <title>Uncovering the hidden diversity of litter-decomposition mechanisms in mushroom-forming fungi.</title>
        <authorList>
            <person name="Floudas D."/>
            <person name="Bentzer J."/>
            <person name="Ahren D."/>
            <person name="Johansson T."/>
            <person name="Persson P."/>
            <person name="Tunlid A."/>
        </authorList>
    </citation>
    <scope>NUCLEOTIDE SEQUENCE [LARGE SCALE GENOMIC DNA]</scope>
    <source>
        <strain evidence="2 3">CBS 175.51</strain>
    </source>
</reference>
<dbReference type="Proteomes" id="UP000541558">
    <property type="component" value="Unassembled WGS sequence"/>
</dbReference>